<proteinExistence type="predicted"/>
<sequence length="68" mass="8300">MWVFCSLHKPYKTYFTYSTYLLSASFHPFTFIWRLHLFNFSTFHPSTFSPFQRSSPTNCLEIKYLCRK</sequence>
<dbReference type="Proteomes" id="UP000010433">
    <property type="component" value="Unassembled WGS sequence"/>
</dbReference>
<evidence type="ECO:0000313" key="1">
    <source>
        <dbReference type="EMBL" id="EKX96558.1"/>
    </source>
</evidence>
<organism evidence="1 2">
    <name type="scientific">Hoylesella saccharolytica F0055</name>
    <dbReference type="NCBI Taxonomy" id="1127699"/>
    <lineage>
        <taxon>Bacteria</taxon>
        <taxon>Pseudomonadati</taxon>
        <taxon>Bacteroidota</taxon>
        <taxon>Bacteroidia</taxon>
        <taxon>Bacteroidales</taxon>
        <taxon>Prevotellaceae</taxon>
        <taxon>Hoylesella</taxon>
    </lineage>
</organism>
<comment type="caution">
    <text evidence="1">The sequence shown here is derived from an EMBL/GenBank/DDBJ whole genome shotgun (WGS) entry which is preliminary data.</text>
</comment>
<dbReference type="STRING" id="1127699.HMPREF9151_02422"/>
<accession>L1MZ37</accession>
<dbReference type="AlphaFoldDB" id="L1MZ37"/>
<dbReference type="HOGENOM" id="CLU_2790527_0_0_10"/>
<reference evidence="1 2" key="1">
    <citation type="submission" date="2012-05" db="EMBL/GenBank/DDBJ databases">
        <authorList>
            <person name="Weinstock G."/>
            <person name="Sodergren E."/>
            <person name="Lobos E.A."/>
            <person name="Fulton L."/>
            <person name="Fulton R."/>
            <person name="Courtney L."/>
            <person name="Fronick C."/>
            <person name="O'Laughlin M."/>
            <person name="Godfrey J."/>
            <person name="Wilson R.M."/>
            <person name="Miner T."/>
            <person name="Farmer C."/>
            <person name="Delehaunty K."/>
            <person name="Cordes M."/>
            <person name="Minx P."/>
            <person name="Tomlinson C."/>
            <person name="Chen J."/>
            <person name="Wollam A."/>
            <person name="Pepin K.H."/>
            <person name="Bhonagiri V."/>
            <person name="Zhang X."/>
            <person name="Suruliraj S."/>
            <person name="Warren W."/>
            <person name="Mitreva M."/>
            <person name="Mardis E.R."/>
            <person name="Wilson R.K."/>
        </authorList>
    </citation>
    <scope>NUCLEOTIDE SEQUENCE [LARGE SCALE GENOMIC DNA]</scope>
    <source>
        <strain evidence="1 2">F0055</strain>
    </source>
</reference>
<keyword evidence="2" id="KW-1185">Reference proteome</keyword>
<protein>
    <submittedName>
        <fullName evidence="1">Uncharacterized protein</fullName>
    </submittedName>
</protein>
<evidence type="ECO:0000313" key="2">
    <source>
        <dbReference type="Proteomes" id="UP000010433"/>
    </source>
</evidence>
<name>L1MZ37_9BACT</name>
<dbReference type="EMBL" id="AMEP01000158">
    <property type="protein sequence ID" value="EKX96558.1"/>
    <property type="molecule type" value="Genomic_DNA"/>
</dbReference>
<gene>
    <name evidence="1" type="ORF">HMPREF9151_02422</name>
</gene>